<evidence type="ECO:0000256" key="4">
    <source>
        <dbReference type="ARBA" id="ARBA00004569"/>
    </source>
</evidence>
<evidence type="ECO:0000256" key="22">
    <source>
        <dbReference type="ARBA" id="ARBA00068515"/>
    </source>
</evidence>
<keyword evidence="8" id="KW-0285">Flavoprotein</keyword>
<comment type="cofactor">
    <cofactor evidence="2">
        <name>heme b</name>
        <dbReference type="ChEBI" id="CHEBI:60344"/>
    </cofactor>
</comment>
<feature type="region of interest" description="Disordered" evidence="26">
    <location>
        <begin position="634"/>
        <end position="672"/>
    </location>
</feature>
<dbReference type="FunFam" id="3.20.20.70:FF:000062">
    <property type="entry name" value="Cytochrome b2, mitochondrial, putative"/>
    <property type="match status" value="1"/>
</dbReference>
<evidence type="ECO:0000256" key="25">
    <source>
        <dbReference type="ARBA" id="ARBA00078938"/>
    </source>
</evidence>
<dbReference type="InterPro" id="IPR011701">
    <property type="entry name" value="MFS"/>
</dbReference>
<dbReference type="CDD" id="cd02922">
    <property type="entry name" value="FCB2_FMN"/>
    <property type="match status" value="1"/>
</dbReference>
<name>A0A8H4J608_9PEZI</name>
<reference evidence="30" key="1">
    <citation type="submission" date="2020-04" db="EMBL/GenBank/DDBJ databases">
        <title>Genome Assembly and Annotation of Botryosphaeria dothidea sdau 11-99, a Latent Pathogen of Apple Fruit Ring Rot in China.</title>
        <authorList>
            <person name="Yu C."/>
            <person name="Diao Y."/>
            <person name="Lu Q."/>
            <person name="Zhao J."/>
            <person name="Cui S."/>
            <person name="Peng C."/>
            <person name="He B."/>
            <person name="Liu H."/>
        </authorList>
    </citation>
    <scope>NUCLEOTIDE SEQUENCE [LARGE SCALE GENOMIC DNA]</scope>
    <source>
        <strain evidence="30">Sdau11-99</strain>
    </source>
</reference>
<dbReference type="GO" id="GO:0016020">
    <property type="term" value="C:membrane"/>
    <property type="evidence" value="ECO:0007669"/>
    <property type="project" value="UniProtKB-SubCell"/>
</dbReference>
<evidence type="ECO:0000256" key="24">
    <source>
        <dbReference type="ARBA" id="ARBA00078774"/>
    </source>
</evidence>
<evidence type="ECO:0000256" key="13">
    <source>
        <dbReference type="ARBA" id="ARBA00022989"/>
    </source>
</evidence>
<dbReference type="GO" id="GO:0022857">
    <property type="term" value="F:transmembrane transporter activity"/>
    <property type="evidence" value="ECO:0007669"/>
    <property type="project" value="InterPro"/>
</dbReference>
<keyword evidence="10 27" id="KW-0812">Transmembrane</keyword>
<dbReference type="InterPro" id="IPR037396">
    <property type="entry name" value="FMN_HAD"/>
</dbReference>
<comment type="catalytic activity">
    <reaction evidence="18">
        <text>(S)-lactate + 2 Fe(III)-[cytochrome c] = 2 Fe(II)-[cytochrome c] + pyruvate + 2 H(+)</text>
        <dbReference type="Rhea" id="RHEA:19909"/>
        <dbReference type="Rhea" id="RHEA-COMP:10350"/>
        <dbReference type="Rhea" id="RHEA-COMP:14399"/>
        <dbReference type="ChEBI" id="CHEBI:15361"/>
        <dbReference type="ChEBI" id="CHEBI:15378"/>
        <dbReference type="ChEBI" id="CHEBI:16651"/>
        <dbReference type="ChEBI" id="CHEBI:29033"/>
        <dbReference type="ChEBI" id="CHEBI:29034"/>
        <dbReference type="EC" id="1.1.2.3"/>
    </reaction>
    <physiologicalReaction direction="left-to-right" evidence="18">
        <dbReference type="Rhea" id="RHEA:19910"/>
    </physiologicalReaction>
</comment>
<dbReference type="GO" id="GO:0004460">
    <property type="term" value="F:L-lactate dehydrogenase (cytochrome) activity"/>
    <property type="evidence" value="ECO:0007669"/>
    <property type="project" value="UniProtKB-EC"/>
</dbReference>
<comment type="caution">
    <text evidence="30">The sequence shown here is derived from an EMBL/GenBank/DDBJ whole genome shotgun (WGS) entry which is preliminary data.</text>
</comment>
<evidence type="ECO:0000256" key="1">
    <source>
        <dbReference type="ARBA" id="ARBA00001917"/>
    </source>
</evidence>
<dbReference type="GO" id="GO:0005758">
    <property type="term" value="C:mitochondrial intermembrane space"/>
    <property type="evidence" value="ECO:0007669"/>
    <property type="project" value="UniProtKB-SubCell"/>
</dbReference>
<dbReference type="PROSITE" id="PS51349">
    <property type="entry name" value="FMN_HYDROXY_ACID_DH_2"/>
    <property type="match status" value="1"/>
</dbReference>
<dbReference type="PANTHER" id="PTHR43791:SF36">
    <property type="entry name" value="TRANSPORTER, PUTATIVE (AFU_ORTHOLOGUE AFUA_6G08340)-RELATED"/>
    <property type="match status" value="1"/>
</dbReference>
<evidence type="ECO:0000313" key="30">
    <source>
        <dbReference type="EMBL" id="KAF4313925.1"/>
    </source>
</evidence>
<proteinExistence type="inferred from homology"/>
<dbReference type="Gene3D" id="3.10.120.10">
    <property type="entry name" value="Cytochrome b5-like heme/steroid binding domain"/>
    <property type="match status" value="1"/>
</dbReference>
<dbReference type="InterPro" id="IPR037458">
    <property type="entry name" value="L-MDH/L-LDH_FMN-bd"/>
</dbReference>
<dbReference type="SUPFAM" id="SSF103473">
    <property type="entry name" value="MFS general substrate transporter"/>
    <property type="match status" value="1"/>
</dbReference>
<accession>A0A8H4J608</accession>
<dbReference type="SUPFAM" id="SSF55856">
    <property type="entry name" value="Cytochrome b5-like heme/steroid binding domain"/>
    <property type="match status" value="1"/>
</dbReference>
<dbReference type="Pfam" id="PF01070">
    <property type="entry name" value="FMN_dh"/>
    <property type="match status" value="1"/>
</dbReference>
<dbReference type="InterPro" id="IPR013785">
    <property type="entry name" value="Aldolase_TIM"/>
</dbReference>
<evidence type="ECO:0000256" key="18">
    <source>
        <dbReference type="ARBA" id="ARBA00052399"/>
    </source>
</evidence>
<feature type="transmembrane region" description="Helical" evidence="27">
    <location>
        <begin position="328"/>
        <end position="350"/>
    </location>
</feature>
<keyword evidence="14" id="KW-0560">Oxidoreductase</keyword>
<feature type="transmembrane region" description="Helical" evidence="27">
    <location>
        <begin position="187"/>
        <end position="207"/>
    </location>
</feature>
<dbReference type="InterPro" id="IPR036259">
    <property type="entry name" value="MFS_trans_sf"/>
</dbReference>
<evidence type="ECO:0000256" key="8">
    <source>
        <dbReference type="ARBA" id="ARBA00022630"/>
    </source>
</evidence>
<comment type="subunit">
    <text evidence="5">Homotetramer.</text>
</comment>
<feature type="transmembrane region" description="Helical" evidence="27">
    <location>
        <begin position="156"/>
        <end position="175"/>
    </location>
</feature>
<dbReference type="PROSITE" id="PS50255">
    <property type="entry name" value="CYTOCHROME_B5_2"/>
    <property type="match status" value="1"/>
</dbReference>
<evidence type="ECO:0000256" key="2">
    <source>
        <dbReference type="ARBA" id="ARBA00001970"/>
    </source>
</evidence>
<keyword evidence="7" id="KW-0349">Heme</keyword>
<dbReference type="PANTHER" id="PTHR43791">
    <property type="entry name" value="PERMEASE-RELATED"/>
    <property type="match status" value="1"/>
</dbReference>
<comment type="similarity">
    <text evidence="20">In the N-terminal section; belongs to the cytochrome b5 family.</text>
</comment>
<evidence type="ECO:0000256" key="26">
    <source>
        <dbReference type="SAM" id="MobiDB-lite"/>
    </source>
</evidence>
<feature type="transmembrane region" description="Helical" evidence="27">
    <location>
        <begin position="383"/>
        <end position="400"/>
    </location>
</feature>
<dbReference type="Gene3D" id="1.20.1250.20">
    <property type="entry name" value="MFS general substrate transporter like domains"/>
    <property type="match status" value="1"/>
</dbReference>
<evidence type="ECO:0000256" key="10">
    <source>
        <dbReference type="ARBA" id="ARBA00022692"/>
    </source>
</evidence>
<keyword evidence="12" id="KW-0809">Transit peptide</keyword>
<comment type="cofactor">
    <cofactor evidence="1">
        <name>FMN</name>
        <dbReference type="ChEBI" id="CHEBI:58210"/>
    </cofactor>
</comment>
<keyword evidence="17 27" id="KW-0472">Membrane</keyword>
<feature type="transmembrane region" description="Helical" evidence="27">
    <location>
        <begin position="219"/>
        <end position="241"/>
    </location>
</feature>
<protein>
    <recommendedName>
        <fullName evidence="22">L-lactate dehydrogenase (cytochrome)</fullName>
        <ecNumber evidence="21">1.1.2.3</ecNumber>
    </recommendedName>
    <alternativeName>
        <fullName evidence="24">Cytochrome b2</fullName>
    </alternativeName>
    <alternativeName>
        <fullName evidence="23">Flavocytochrome b2</fullName>
    </alternativeName>
    <alternativeName>
        <fullName evidence="25">L-lactate ferricytochrome c oxidoreductase</fullName>
    </alternativeName>
</protein>
<feature type="domain" description="Cytochrome b5 heme-binding" evidence="28">
    <location>
        <begin position="569"/>
        <end position="646"/>
    </location>
</feature>
<keyword evidence="31" id="KW-1185">Reference proteome</keyword>
<evidence type="ECO:0000256" key="5">
    <source>
        <dbReference type="ARBA" id="ARBA00011881"/>
    </source>
</evidence>
<dbReference type="SMART" id="SM01117">
    <property type="entry name" value="Cyt-b5"/>
    <property type="match status" value="1"/>
</dbReference>
<feature type="transmembrane region" description="Helical" evidence="27">
    <location>
        <begin position="356"/>
        <end position="376"/>
    </location>
</feature>
<dbReference type="OrthoDB" id="2250022at2759"/>
<dbReference type="EMBL" id="WWBZ02000001">
    <property type="protein sequence ID" value="KAF4313925.1"/>
    <property type="molecule type" value="Genomic_DNA"/>
</dbReference>
<evidence type="ECO:0000256" key="23">
    <source>
        <dbReference type="ARBA" id="ARBA00075949"/>
    </source>
</evidence>
<dbReference type="Gene3D" id="3.20.20.70">
    <property type="entry name" value="Aldolase class I"/>
    <property type="match status" value="1"/>
</dbReference>
<dbReference type="Pfam" id="PF07690">
    <property type="entry name" value="MFS_1"/>
    <property type="match status" value="1"/>
</dbReference>
<feature type="transmembrane region" description="Helical" evidence="27">
    <location>
        <begin position="100"/>
        <end position="118"/>
    </location>
</feature>
<keyword evidence="6" id="KW-0813">Transport</keyword>
<sequence>MRRTDRGHAKSDAVEAIEKVEFAAPPPDALPLPDSLSDLQPDELVRLERSLVRRLDFTLLPVVVLLFLLNIIDRNNIASAKIVGITDTLNLTNNQYNTCLLLFYVGYVITQVPSNLIIGKVRPSIYICGITSAWGVVSMCQGFTKDFASLAVTRTILGLVEAPFLPGVFVLLSCWYKRTELPVRVAILYGGNMIATAFSGLIAAGITSRMEGKAGRPSWEWLFIIEGSMTVAIALLIMPLLPDYPLQSTHRFLTPAHQALAEYRIRKENAGIPDDDSESVLWGLKQALLDPKLYMFTLQQMALITAQSFNNFFPSIVGTLGYGSTTTLLLTAPPYFFAFLVSLGASLHAARVHERGVHIAVPMAFALLGNLLAMLARGTPARYVAMFLMTAGSYAPYNLYMFPDSQKPRYYAGGGVMSGACVVTAVCAVGIKVYLKRENERFEREEMGGEVRHRGIAGSRVGRGGEAVVAFRIPDHVPLRTNVPDSRTYLQGFDDDLIVVHSRRRNKADRGRPPIGHCSSPVAGPAFSPAAKAELATPGGVPARGFPAPFLGPTEDHKTALRSRLLMATRTLSLADIRSHNTKDDCWIVVNSKIWDVTDFLDKHPGGSGIILKYAGADATSAYDEIHAPGIIEESLPPENLKGTVEPSSDAPPPATPAAEAVPAPGKPEHDKPELHRLISAEDFAKVASTHLTAKTWAFYSSAATDLVSHGWNKSLLRRIMLRPRILRDVSDVDMRTSMLGHSTAAPFFISPAAMARLAHPDGELALSRAAGSEGIVQCISNNASFPLASIVKAGVPGQPFFLQLYVNSKREETAKLLRKAQELGIKGVFVTVDAPVPGKREADERIAAEKVSAAISGATATNDKKGGGLGRVMGAYIDKSLNWEDLSWIHEVSGLPVVLKGVQTAEDARMALKYGVKGIMLSNHGGRSLDTAQASIVILMELHKHCPEVFERMEIYLDGGFERGTDILKAIALGATAVGIGRPFLYSLAYGQEGAEHLIQILKDELETTMRLLGILSLDEAEPEMLNTADVDQLVRPATHAFLRKRVRAML</sequence>
<evidence type="ECO:0000256" key="15">
    <source>
        <dbReference type="ARBA" id="ARBA00023004"/>
    </source>
</evidence>
<dbReference type="SUPFAM" id="SSF51395">
    <property type="entry name" value="FMN-linked oxidoreductases"/>
    <property type="match status" value="1"/>
</dbReference>
<keyword evidence="15" id="KW-0408">Iron</keyword>
<comment type="similarity">
    <text evidence="19">In the C-terminal section; belongs to the FMN-dependent alpha-hydroxy acid dehydrogenase family.</text>
</comment>
<evidence type="ECO:0000256" key="12">
    <source>
        <dbReference type="ARBA" id="ARBA00022946"/>
    </source>
</evidence>
<evidence type="ECO:0000256" key="3">
    <source>
        <dbReference type="ARBA" id="ARBA00004141"/>
    </source>
</evidence>
<evidence type="ECO:0000256" key="16">
    <source>
        <dbReference type="ARBA" id="ARBA00023128"/>
    </source>
</evidence>
<dbReference type="AlphaFoldDB" id="A0A8H4J608"/>
<evidence type="ECO:0000256" key="27">
    <source>
        <dbReference type="SAM" id="Phobius"/>
    </source>
</evidence>
<keyword evidence="16" id="KW-0496">Mitochondrion</keyword>
<evidence type="ECO:0000256" key="7">
    <source>
        <dbReference type="ARBA" id="ARBA00022617"/>
    </source>
</evidence>
<evidence type="ECO:0000256" key="19">
    <source>
        <dbReference type="ARBA" id="ARBA00061137"/>
    </source>
</evidence>
<evidence type="ECO:0000256" key="6">
    <source>
        <dbReference type="ARBA" id="ARBA00022448"/>
    </source>
</evidence>
<dbReference type="InterPro" id="IPR036400">
    <property type="entry name" value="Cyt_B5-like_heme/steroid_sf"/>
</dbReference>
<evidence type="ECO:0000256" key="11">
    <source>
        <dbReference type="ARBA" id="ARBA00022723"/>
    </source>
</evidence>
<dbReference type="InterPro" id="IPR001199">
    <property type="entry name" value="Cyt_B5-like_heme/steroid-bd"/>
</dbReference>
<dbReference type="InterPro" id="IPR000262">
    <property type="entry name" value="FMN-dep_DH"/>
</dbReference>
<organism evidence="30 31">
    <name type="scientific">Botryosphaeria dothidea</name>
    <dbReference type="NCBI Taxonomy" id="55169"/>
    <lineage>
        <taxon>Eukaryota</taxon>
        <taxon>Fungi</taxon>
        <taxon>Dikarya</taxon>
        <taxon>Ascomycota</taxon>
        <taxon>Pezizomycotina</taxon>
        <taxon>Dothideomycetes</taxon>
        <taxon>Dothideomycetes incertae sedis</taxon>
        <taxon>Botryosphaeriales</taxon>
        <taxon>Botryosphaeriaceae</taxon>
        <taxon>Botryosphaeria</taxon>
    </lineage>
</organism>
<evidence type="ECO:0000256" key="9">
    <source>
        <dbReference type="ARBA" id="ARBA00022643"/>
    </source>
</evidence>
<dbReference type="Proteomes" id="UP000572817">
    <property type="component" value="Unassembled WGS sequence"/>
</dbReference>
<comment type="subcellular location">
    <subcellularLocation>
        <location evidence="3">Membrane</location>
        <topology evidence="3">Multi-pass membrane protein</topology>
    </subcellularLocation>
    <subcellularLocation>
        <location evidence="4">Mitochondrion intermembrane space</location>
    </subcellularLocation>
</comment>
<evidence type="ECO:0000259" key="29">
    <source>
        <dbReference type="PROSITE" id="PS51349"/>
    </source>
</evidence>
<dbReference type="FunFam" id="1.20.1250.20:FF:000057">
    <property type="entry name" value="MFS general substrate transporter"/>
    <property type="match status" value="1"/>
</dbReference>
<keyword evidence="9" id="KW-0288">FMN</keyword>
<keyword evidence="11" id="KW-0479">Metal-binding</keyword>
<keyword evidence="13 27" id="KW-1133">Transmembrane helix</keyword>
<evidence type="ECO:0000256" key="14">
    <source>
        <dbReference type="ARBA" id="ARBA00023002"/>
    </source>
</evidence>
<dbReference type="FunFam" id="3.10.120.10:FF:000009">
    <property type="entry name" value="Cytochrome b2, mitochondrial, putative"/>
    <property type="match status" value="1"/>
</dbReference>
<dbReference type="PROSITE" id="PS00191">
    <property type="entry name" value="CYTOCHROME_B5_1"/>
    <property type="match status" value="1"/>
</dbReference>
<feature type="transmembrane region" description="Helical" evidence="27">
    <location>
        <begin position="412"/>
        <end position="435"/>
    </location>
</feature>
<evidence type="ECO:0000256" key="21">
    <source>
        <dbReference type="ARBA" id="ARBA00066458"/>
    </source>
</evidence>
<evidence type="ECO:0000259" key="28">
    <source>
        <dbReference type="PROSITE" id="PS50255"/>
    </source>
</evidence>
<dbReference type="GO" id="GO:0046872">
    <property type="term" value="F:metal ion binding"/>
    <property type="evidence" value="ECO:0007669"/>
    <property type="project" value="UniProtKB-KW"/>
</dbReference>
<dbReference type="EC" id="1.1.2.3" evidence="21"/>
<evidence type="ECO:0000313" key="31">
    <source>
        <dbReference type="Proteomes" id="UP000572817"/>
    </source>
</evidence>
<feature type="domain" description="FMN hydroxy acid dehydrogenase" evidence="29">
    <location>
        <begin position="673"/>
        <end position="1032"/>
    </location>
</feature>
<evidence type="ECO:0000256" key="17">
    <source>
        <dbReference type="ARBA" id="ARBA00023136"/>
    </source>
</evidence>
<gene>
    <name evidence="30" type="ORF">GTA08_BOTSDO01736</name>
</gene>
<evidence type="ECO:0000256" key="20">
    <source>
        <dbReference type="ARBA" id="ARBA00061589"/>
    </source>
</evidence>
<dbReference type="Pfam" id="PF00173">
    <property type="entry name" value="Cyt-b5"/>
    <property type="match status" value="1"/>
</dbReference>
<dbReference type="GO" id="GO:0020037">
    <property type="term" value="F:heme binding"/>
    <property type="evidence" value="ECO:0007669"/>
    <property type="project" value="InterPro"/>
</dbReference>
<dbReference type="InterPro" id="IPR018506">
    <property type="entry name" value="Cyt_B5_heme-BS"/>
</dbReference>